<protein>
    <submittedName>
        <fullName evidence="2">Uncharacterized protein</fullName>
    </submittedName>
</protein>
<reference evidence="2" key="2">
    <citation type="submission" date="2020-11" db="EMBL/GenBank/DDBJ databases">
        <authorList>
            <person name="McCartney M.A."/>
            <person name="Auch B."/>
            <person name="Kono T."/>
            <person name="Mallez S."/>
            <person name="Becker A."/>
            <person name="Gohl D.M."/>
            <person name="Silverstein K.A.T."/>
            <person name="Koren S."/>
            <person name="Bechman K.B."/>
            <person name="Herman A."/>
            <person name="Abrahante J.E."/>
            <person name="Garbe J."/>
        </authorList>
    </citation>
    <scope>NUCLEOTIDE SEQUENCE</scope>
    <source>
        <strain evidence="2">Duluth1</strain>
        <tissue evidence="2">Whole animal</tissue>
    </source>
</reference>
<comment type="caution">
    <text evidence="2">The sequence shown here is derived from an EMBL/GenBank/DDBJ whole genome shotgun (WGS) entry which is preliminary data.</text>
</comment>
<feature type="region of interest" description="Disordered" evidence="1">
    <location>
        <begin position="77"/>
        <end position="100"/>
    </location>
</feature>
<dbReference type="Proteomes" id="UP000828390">
    <property type="component" value="Unassembled WGS sequence"/>
</dbReference>
<accession>A0A9D4KAV5</accession>
<evidence type="ECO:0000313" key="2">
    <source>
        <dbReference type="EMBL" id="KAH3836378.1"/>
    </source>
</evidence>
<dbReference type="EMBL" id="JAIWYP010000004">
    <property type="protein sequence ID" value="KAH3836378.1"/>
    <property type="molecule type" value="Genomic_DNA"/>
</dbReference>
<organism evidence="2 3">
    <name type="scientific">Dreissena polymorpha</name>
    <name type="common">Zebra mussel</name>
    <name type="synonym">Mytilus polymorpha</name>
    <dbReference type="NCBI Taxonomy" id="45954"/>
    <lineage>
        <taxon>Eukaryota</taxon>
        <taxon>Metazoa</taxon>
        <taxon>Spiralia</taxon>
        <taxon>Lophotrochozoa</taxon>
        <taxon>Mollusca</taxon>
        <taxon>Bivalvia</taxon>
        <taxon>Autobranchia</taxon>
        <taxon>Heteroconchia</taxon>
        <taxon>Euheterodonta</taxon>
        <taxon>Imparidentia</taxon>
        <taxon>Neoheterodontei</taxon>
        <taxon>Myida</taxon>
        <taxon>Dreissenoidea</taxon>
        <taxon>Dreissenidae</taxon>
        <taxon>Dreissena</taxon>
    </lineage>
</organism>
<keyword evidence="3" id="KW-1185">Reference proteome</keyword>
<sequence>MRRRARAFTAYECVSRPRICRTTGRLGQASSNNPTSILSCLPQSCSRTVWSKPISPSATTPSFLYSLSICWTTPSTSPRGALGCTPKADPKPATQGYSLG</sequence>
<evidence type="ECO:0000256" key="1">
    <source>
        <dbReference type="SAM" id="MobiDB-lite"/>
    </source>
</evidence>
<name>A0A9D4KAV5_DREPO</name>
<gene>
    <name evidence="2" type="ORF">DPMN_109748</name>
</gene>
<proteinExistence type="predicted"/>
<dbReference type="AlphaFoldDB" id="A0A9D4KAV5"/>
<reference evidence="2" key="1">
    <citation type="journal article" date="2019" name="bioRxiv">
        <title>The Genome of the Zebra Mussel, Dreissena polymorpha: A Resource for Invasive Species Research.</title>
        <authorList>
            <person name="McCartney M.A."/>
            <person name="Auch B."/>
            <person name="Kono T."/>
            <person name="Mallez S."/>
            <person name="Zhang Y."/>
            <person name="Obille A."/>
            <person name="Becker A."/>
            <person name="Abrahante J.E."/>
            <person name="Garbe J."/>
            <person name="Badalamenti J.P."/>
            <person name="Herman A."/>
            <person name="Mangelson H."/>
            <person name="Liachko I."/>
            <person name="Sullivan S."/>
            <person name="Sone E.D."/>
            <person name="Koren S."/>
            <person name="Silverstein K.A.T."/>
            <person name="Beckman K.B."/>
            <person name="Gohl D.M."/>
        </authorList>
    </citation>
    <scope>NUCLEOTIDE SEQUENCE</scope>
    <source>
        <strain evidence="2">Duluth1</strain>
        <tissue evidence="2">Whole animal</tissue>
    </source>
</reference>
<evidence type="ECO:0000313" key="3">
    <source>
        <dbReference type="Proteomes" id="UP000828390"/>
    </source>
</evidence>